<dbReference type="GO" id="GO:0006751">
    <property type="term" value="P:glutathione catabolic process"/>
    <property type="evidence" value="ECO:0007669"/>
    <property type="project" value="UniProtKB-UniRule"/>
</dbReference>
<evidence type="ECO:0000256" key="13">
    <source>
        <dbReference type="SAM" id="SignalP"/>
    </source>
</evidence>
<comment type="subunit">
    <text evidence="11">This enzyme consists of two polypeptide chains, which are synthesized in precursor form from a single polypeptide.</text>
</comment>
<keyword evidence="11" id="KW-0317">Glutathione biosynthesis</keyword>
<feature type="signal peptide" evidence="13">
    <location>
        <begin position="1"/>
        <end position="24"/>
    </location>
</feature>
<dbReference type="KEGG" id="amx:AM2010_469"/>
<dbReference type="InterPro" id="IPR043137">
    <property type="entry name" value="GGT_ssub_C"/>
</dbReference>
<dbReference type="EMBL" id="CP011805">
    <property type="protein sequence ID" value="AKM06556.1"/>
    <property type="molecule type" value="Genomic_DNA"/>
</dbReference>
<evidence type="ECO:0000256" key="8">
    <source>
        <dbReference type="ARBA" id="ARBA00047417"/>
    </source>
</evidence>
<dbReference type="Gene3D" id="1.10.246.130">
    <property type="match status" value="1"/>
</dbReference>
<feature type="binding site" evidence="10">
    <location>
        <position position="111"/>
    </location>
    <ligand>
        <name>L-glutamate</name>
        <dbReference type="ChEBI" id="CHEBI:29985"/>
    </ligand>
</feature>
<keyword evidence="15" id="KW-1185">Reference proteome</keyword>
<dbReference type="NCBIfam" id="TIGR00066">
    <property type="entry name" value="g_glut_trans"/>
    <property type="match status" value="1"/>
</dbReference>
<dbReference type="PRINTS" id="PR01210">
    <property type="entry name" value="GGTRANSPTASE"/>
</dbReference>
<evidence type="ECO:0000313" key="14">
    <source>
        <dbReference type="EMBL" id="AKM06556.1"/>
    </source>
</evidence>
<dbReference type="EC" id="2.3.2.2" evidence="11"/>
<dbReference type="GO" id="GO:0103068">
    <property type="term" value="F:leukotriene C4 gamma-glutamyl transferase activity"/>
    <property type="evidence" value="ECO:0007669"/>
    <property type="project" value="UniProtKB-EC"/>
</dbReference>
<dbReference type="InterPro" id="IPR043138">
    <property type="entry name" value="GGT_lsub"/>
</dbReference>
<keyword evidence="13" id="KW-0732">Signal</keyword>
<dbReference type="EC" id="3.4.19.13" evidence="11"/>
<comment type="similarity">
    <text evidence="3 11">Belongs to the gamma-glutamyltransferase family.</text>
</comment>
<dbReference type="OrthoDB" id="9781342at2"/>
<comment type="pathway">
    <text evidence="11">Sulfur metabolism; glutathione metabolism.</text>
</comment>
<evidence type="ECO:0000256" key="5">
    <source>
        <dbReference type="ARBA" id="ARBA00022801"/>
    </source>
</evidence>
<dbReference type="Gene3D" id="3.60.20.40">
    <property type="match status" value="1"/>
</dbReference>
<dbReference type="PATRIC" id="fig|543877.4.peg.473"/>
<protein>
    <recommendedName>
        <fullName evidence="11">Glutathione hydrolase proenzyme</fullName>
        <ecNumber evidence="11">2.3.2.2</ecNumber>
        <ecNumber evidence="11">3.4.19.13</ecNumber>
    </recommendedName>
    <component>
        <recommendedName>
            <fullName evidence="11">Glutathione hydrolase large chain</fullName>
        </recommendedName>
    </component>
    <component>
        <recommendedName>
            <fullName evidence="11">Glutathione hydrolase small chain</fullName>
        </recommendedName>
    </component>
</protein>
<name>A0A0G3X7H5_9SPHN</name>
<dbReference type="STRING" id="543877.AM2010_469"/>
<keyword evidence="4 11" id="KW-0808">Transferase</keyword>
<keyword evidence="6 11" id="KW-0865">Zymogen</keyword>
<dbReference type="GO" id="GO:0006750">
    <property type="term" value="P:glutathione biosynthetic process"/>
    <property type="evidence" value="ECO:0007669"/>
    <property type="project" value="UniProtKB-KW"/>
</dbReference>
<dbReference type="AlphaFoldDB" id="A0A0G3X7H5"/>
<dbReference type="SUPFAM" id="SSF56235">
    <property type="entry name" value="N-terminal nucleophile aminohydrolases (Ntn hydrolases)"/>
    <property type="match status" value="1"/>
</dbReference>
<dbReference type="InterPro" id="IPR029055">
    <property type="entry name" value="Ntn_hydrolases_N"/>
</dbReference>
<evidence type="ECO:0000313" key="15">
    <source>
        <dbReference type="Proteomes" id="UP000037643"/>
    </source>
</evidence>
<evidence type="ECO:0000256" key="1">
    <source>
        <dbReference type="ARBA" id="ARBA00001049"/>
    </source>
</evidence>
<evidence type="ECO:0000256" key="12">
    <source>
        <dbReference type="SAM" id="MobiDB-lite"/>
    </source>
</evidence>
<evidence type="ECO:0000256" key="3">
    <source>
        <dbReference type="ARBA" id="ARBA00009381"/>
    </source>
</evidence>
<feature type="chain" id="PRO_5002561970" description="Glutathione hydrolase proenzyme" evidence="13">
    <location>
        <begin position="25"/>
        <end position="589"/>
    </location>
</feature>
<evidence type="ECO:0000256" key="6">
    <source>
        <dbReference type="ARBA" id="ARBA00023145"/>
    </source>
</evidence>
<keyword evidence="7 11" id="KW-0012">Acyltransferase</keyword>
<dbReference type="RefSeq" id="WP_047805706.1">
    <property type="nucleotide sequence ID" value="NZ_CP011805.1"/>
</dbReference>
<comment type="catalytic activity">
    <reaction evidence="2 11">
        <text>glutathione + H2O = L-cysteinylglycine + L-glutamate</text>
        <dbReference type="Rhea" id="RHEA:28807"/>
        <dbReference type="ChEBI" id="CHEBI:15377"/>
        <dbReference type="ChEBI" id="CHEBI:29985"/>
        <dbReference type="ChEBI" id="CHEBI:57925"/>
        <dbReference type="ChEBI" id="CHEBI:61694"/>
        <dbReference type="EC" id="3.4.19.13"/>
    </reaction>
</comment>
<dbReference type="UniPathway" id="UPA00204"/>
<evidence type="ECO:0000256" key="9">
    <source>
        <dbReference type="PIRSR" id="PIRSR600101-1"/>
    </source>
</evidence>
<evidence type="ECO:0000256" key="11">
    <source>
        <dbReference type="RuleBase" id="RU368036"/>
    </source>
</evidence>
<evidence type="ECO:0000256" key="10">
    <source>
        <dbReference type="PIRSR" id="PIRSR600101-2"/>
    </source>
</evidence>
<keyword evidence="5 11" id="KW-0378">Hydrolase</keyword>
<dbReference type="Proteomes" id="UP000037643">
    <property type="component" value="Chromosome"/>
</dbReference>
<dbReference type="Pfam" id="PF01019">
    <property type="entry name" value="G_glu_transpept"/>
    <property type="match status" value="1"/>
</dbReference>
<proteinExistence type="inferred from homology"/>
<evidence type="ECO:0000256" key="7">
    <source>
        <dbReference type="ARBA" id="ARBA00023315"/>
    </source>
</evidence>
<evidence type="ECO:0000256" key="2">
    <source>
        <dbReference type="ARBA" id="ARBA00001089"/>
    </source>
</evidence>
<gene>
    <name evidence="14" type="ORF">AM2010_469</name>
</gene>
<comment type="catalytic activity">
    <reaction evidence="8 11">
        <text>an N-terminal (5-L-glutamyl)-[peptide] + an alpha-amino acid = 5-L-glutamyl amino acid + an N-terminal L-alpha-aminoacyl-[peptide]</text>
        <dbReference type="Rhea" id="RHEA:23904"/>
        <dbReference type="Rhea" id="RHEA-COMP:9780"/>
        <dbReference type="Rhea" id="RHEA-COMP:9795"/>
        <dbReference type="ChEBI" id="CHEBI:77644"/>
        <dbReference type="ChEBI" id="CHEBI:78597"/>
        <dbReference type="ChEBI" id="CHEBI:78599"/>
        <dbReference type="ChEBI" id="CHEBI:78608"/>
        <dbReference type="EC" id="2.3.2.2"/>
    </reaction>
</comment>
<dbReference type="InterPro" id="IPR051792">
    <property type="entry name" value="GGT_bact"/>
</dbReference>
<feature type="active site" description="Nucleophile" evidence="9">
    <location>
        <position position="387"/>
    </location>
</feature>
<comment type="PTM">
    <text evidence="11">Cleaved by autocatalysis into a large and a small subunit.</text>
</comment>
<organism evidence="14 15">
    <name type="scientific">Pelagerythrobacter marensis</name>
    <dbReference type="NCBI Taxonomy" id="543877"/>
    <lineage>
        <taxon>Bacteria</taxon>
        <taxon>Pseudomonadati</taxon>
        <taxon>Pseudomonadota</taxon>
        <taxon>Alphaproteobacteria</taxon>
        <taxon>Sphingomonadales</taxon>
        <taxon>Erythrobacteraceae</taxon>
        <taxon>Pelagerythrobacter</taxon>
    </lineage>
</organism>
<feature type="region of interest" description="Disordered" evidence="12">
    <location>
        <begin position="360"/>
        <end position="380"/>
    </location>
</feature>
<dbReference type="PANTHER" id="PTHR43199:SF1">
    <property type="entry name" value="GLUTATHIONE HYDROLASE PROENZYME"/>
    <property type="match status" value="1"/>
</dbReference>
<dbReference type="InterPro" id="IPR000101">
    <property type="entry name" value="GGT_peptidase"/>
</dbReference>
<reference evidence="14 15" key="1">
    <citation type="submission" date="2015-06" db="EMBL/GenBank/DDBJ databases">
        <authorList>
            <person name="Kim K.M."/>
        </authorList>
    </citation>
    <scope>NUCLEOTIDE SEQUENCE [LARGE SCALE GENOMIC DNA]</scope>
    <source>
        <strain evidence="14 15">KCTC 22370</strain>
    </source>
</reference>
<dbReference type="PANTHER" id="PTHR43199">
    <property type="entry name" value="GLUTATHIONE HYDROLASE"/>
    <property type="match status" value="1"/>
</dbReference>
<sequence length="589" mass="62751" precursor="true">MKRFTAAIAATALCCLSIAQAPLAAQPQQLLDYDTIHHPVTDDEAMVVSQNALSSRIGAQIMAQGGNAVDAAVATAFALAVTLPRAGNLGGGGFMLVYLAEEDRTVAIDYRTAAPAAAEAKLFLDRKGRREDNADYGHMAAAVPGTVAGMKLAHERWGSLPWEEVVQPAVELARDGIVVTRDLSEALRWGRKRLESSDAAIATFFKPDGSPYMYGETLKQPELAWTLERIATAGADDFYRGEIAQRIVADMEAQGGLIAMSDLAAYEAKLREPIATDYRGLNVVTMPPASSGGVALLQMLNMLEGFNLKAMGHNSASTVHILSEAMKLAYADRRMSMGDPDFVNNPVDVLISKAYAEERSKQISRGQSSPPEAISPFDPFAHESPDTTHFSIVDRQGNVVSNTYTLGSSFGSGTLVAGAGFLLDNQIKNFSLRTNVPGATFSNSEMNKIAPGKRMMSSMTPTIVFRDGKPFLVVGSPGGSSIINTVLQIVLNVADHDMNVAEATFAPRLHQNWKPSALELEPGFNPDSLGVLQSLGHEIELRDTIGSAQVIMLDGGKVLGAADPRRPGSGAVGVGNLRIEARETAAALP</sequence>
<dbReference type="GO" id="GO:0036374">
    <property type="term" value="F:glutathione hydrolase activity"/>
    <property type="evidence" value="ECO:0007669"/>
    <property type="project" value="UniProtKB-UniRule"/>
</dbReference>
<feature type="binding site" evidence="10">
    <location>
        <begin position="457"/>
        <end position="458"/>
    </location>
    <ligand>
        <name>L-glutamate</name>
        <dbReference type="ChEBI" id="CHEBI:29985"/>
    </ligand>
</feature>
<evidence type="ECO:0000256" key="4">
    <source>
        <dbReference type="ARBA" id="ARBA00022679"/>
    </source>
</evidence>
<accession>A0A0G3X7H5</accession>
<comment type="catalytic activity">
    <reaction evidence="1 11">
        <text>an S-substituted glutathione + H2O = an S-substituted L-cysteinylglycine + L-glutamate</text>
        <dbReference type="Rhea" id="RHEA:59468"/>
        <dbReference type="ChEBI" id="CHEBI:15377"/>
        <dbReference type="ChEBI" id="CHEBI:29985"/>
        <dbReference type="ChEBI" id="CHEBI:90779"/>
        <dbReference type="ChEBI" id="CHEBI:143103"/>
        <dbReference type="EC" id="3.4.19.13"/>
    </reaction>
</comment>
<feature type="binding site" evidence="10">
    <location>
        <position position="479"/>
    </location>
    <ligand>
        <name>L-glutamate</name>
        <dbReference type="ChEBI" id="CHEBI:29985"/>
    </ligand>
</feature>